<dbReference type="InterPro" id="IPR009057">
    <property type="entry name" value="Homeodomain-like_sf"/>
</dbReference>
<dbReference type="AlphaFoldDB" id="K1E5U8"/>
<keyword evidence="2 4" id="KW-0238">DNA-binding</keyword>
<dbReference type="RefSeq" id="WP_007924562.1">
    <property type="nucleotide sequence ID" value="NZ_ALWX01000006.1"/>
</dbReference>
<dbReference type="Proteomes" id="UP000004474">
    <property type="component" value="Unassembled WGS sequence"/>
</dbReference>
<evidence type="ECO:0000256" key="4">
    <source>
        <dbReference type="PROSITE-ProRule" id="PRU00335"/>
    </source>
</evidence>
<dbReference type="PANTHER" id="PTHR30055">
    <property type="entry name" value="HTH-TYPE TRANSCRIPTIONAL REGULATOR RUTR"/>
    <property type="match status" value="1"/>
</dbReference>
<dbReference type="eggNOG" id="COG1309">
    <property type="taxonomic scope" value="Bacteria"/>
</dbReference>
<evidence type="ECO:0000259" key="6">
    <source>
        <dbReference type="PROSITE" id="PS50977"/>
    </source>
</evidence>
<feature type="region of interest" description="Disordered" evidence="5">
    <location>
        <begin position="163"/>
        <end position="253"/>
    </location>
</feature>
<dbReference type="PANTHER" id="PTHR30055:SF234">
    <property type="entry name" value="HTH-TYPE TRANSCRIPTIONAL REGULATOR BETI"/>
    <property type="match status" value="1"/>
</dbReference>
<evidence type="ECO:0000256" key="3">
    <source>
        <dbReference type="ARBA" id="ARBA00023163"/>
    </source>
</evidence>
<evidence type="ECO:0000256" key="2">
    <source>
        <dbReference type="ARBA" id="ARBA00023125"/>
    </source>
</evidence>
<comment type="caution">
    <text evidence="7">The sequence shown here is derived from an EMBL/GenBank/DDBJ whole genome shotgun (WGS) entry which is preliminary data.</text>
</comment>
<dbReference type="InterPro" id="IPR023772">
    <property type="entry name" value="DNA-bd_HTH_TetR-type_CS"/>
</dbReference>
<sequence length="253" mass="26877">MRAGSRRSAIIAAAQRLAVDCGYSGFTVEDLARAVGVSRRTLFNHVSSKEEAVLGMLPELTDEQAQTLRDGGPTGHLVDDVLAVTLDCLHADDGTPADFQQLHDVIERNPDLFVRVKAHVEDLSERLVTHLSEREGVDDTRARMALAIVGGVIQHSVVQYIATPTPGPALRPGPSQPHHRPGDPRRPGVTPFVQHDRPRRRGRPTPTPRKAPSWPTPSTASAGPRSGAGRSSSSAGSSSSSASAPSPAPSPSR</sequence>
<evidence type="ECO:0000256" key="1">
    <source>
        <dbReference type="ARBA" id="ARBA00023015"/>
    </source>
</evidence>
<dbReference type="STRING" id="1210046.B277_02074"/>
<dbReference type="PROSITE" id="PS50977">
    <property type="entry name" value="HTH_TETR_2"/>
    <property type="match status" value="1"/>
</dbReference>
<proteinExistence type="predicted"/>
<keyword evidence="3" id="KW-0804">Transcription</keyword>
<feature type="compositionally biased region" description="Low complexity" evidence="5">
    <location>
        <begin position="217"/>
        <end position="245"/>
    </location>
</feature>
<dbReference type="PATRIC" id="fig|1210046.3.peg.403"/>
<organism evidence="7 8">
    <name type="scientific">Janibacter hoylei PVAS-1</name>
    <dbReference type="NCBI Taxonomy" id="1210046"/>
    <lineage>
        <taxon>Bacteria</taxon>
        <taxon>Bacillati</taxon>
        <taxon>Actinomycetota</taxon>
        <taxon>Actinomycetes</taxon>
        <taxon>Micrococcales</taxon>
        <taxon>Intrasporangiaceae</taxon>
        <taxon>Janibacter</taxon>
    </lineage>
</organism>
<evidence type="ECO:0000313" key="8">
    <source>
        <dbReference type="Proteomes" id="UP000004474"/>
    </source>
</evidence>
<dbReference type="PRINTS" id="PR00455">
    <property type="entry name" value="HTHTETR"/>
</dbReference>
<feature type="domain" description="HTH tetR-type" evidence="6">
    <location>
        <begin position="4"/>
        <end position="64"/>
    </location>
</feature>
<feature type="compositionally biased region" description="Pro residues" evidence="5">
    <location>
        <begin position="165"/>
        <end position="175"/>
    </location>
</feature>
<dbReference type="Gene3D" id="1.10.357.10">
    <property type="entry name" value="Tetracycline Repressor, domain 2"/>
    <property type="match status" value="1"/>
</dbReference>
<dbReference type="InterPro" id="IPR001647">
    <property type="entry name" value="HTH_TetR"/>
</dbReference>
<feature type="DNA-binding region" description="H-T-H motif" evidence="4">
    <location>
        <begin position="27"/>
        <end position="46"/>
    </location>
</feature>
<dbReference type="GO" id="GO:0000976">
    <property type="term" value="F:transcription cis-regulatory region binding"/>
    <property type="evidence" value="ECO:0007669"/>
    <property type="project" value="TreeGrafter"/>
</dbReference>
<reference evidence="7 8" key="1">
    <citation type="journal article" date="2012" name="J. Bacteriol.">
        <title>Genome Sequence of Janibacter hoylei MTCC8307, Isolated from the Stratospheric Air.</title>
        <authorList>
            <person name="Pawar S.P."/>
            <person name="Dhotre D.P."/>
            <person name="Shetty S.A."/>
            <person name="Chowdhury S.P."/>
            <person name="Chaudhari B.L."/>
            <person name="Shouche Y.S."/>
        </authorList>
    </citation>
    <scope>NUCLEOTIDE SEQUENCE [LARGE SCALE GENOMIC DNA]</scope>
    <source>
        <strain evidence="7 8">PVAS-1</strain>
    </source>
</reference>
<dbReference type="PROSITE" id="PS01081">
    <property type="entry name" value="HTH_TETR_1"/>
    <property type="match status" value="1"/>
</dbReference>
<dbReference type="GO" id="GO:0003700">
    <property type="term" value="F:DNA-binding transcription factor activity"/>
    <property type="evidence" value="ECO:0007669"/>
    <property type="project" value="TreeGrafter"/>
</dbReference>
<accession>K1E5U8</accession>
<evidence type="ECO:0000256" key="5">
    <source>
        <dbReference type="SAM" id="MobiDB-lite"/>
    </source>
</evidence>
<name>K1E5U8_9MICO</name>
<dbReference type="InterPro" id="IPR050109">
    <property type="entry name" value="HTH-type_TetR-like_transc_reg"/>
</dbReference>
<keyword evidence="1" id="KW-0805">Transcription regulation</keyword>
<dbReference type="Pfam" id="PF00440">
    <property type="entry name" value="TetR_N"/>
    <property type="match status" value="1"/>
</dbReference>
<protein>
    <submittedName>
        <fullName evidence="7">Transcriptional regulator</fullName>
    </submittedName>
</protein>
<evidence type="ECO:0000313" key="7">
    <source>
        <dbReference type="EMBL" id="EKA62466.1"/>
    </source>
</evidence>
<gene>
    <name evidence="7" type="ORF">B277_02074</name>
</gene>
<dbReference type="SUPFAM" id="SSF46689">
    <property type="entry name" value="Homeodomain-like"/>
    <property type="match status" value="1"/>
</dbReference>
<dbReference type="EMBL" id="ALWX01000006">
    <property type="protein sequence ID" value="EKA62466.1"/>
    <property type="molecule type" value="Genomic_DNA"/>
</dbReference>